<reference evidence="4 5" key="1">
    <citation type="submission" date="2024-04" db="EMBL/GenBank/DDBJ databases">
        <authorList>
            <person name="Rising A."/>
            <person name="Reimegard J."/>
            <person name="Sonavane S."/>
            <person name="Akerstrom W."/>
            <person name="Nylinder S."/>
            <person name="Hedman E."/>
            <person name="Kallberg Y."/>
        </authorList>
    </citation>
    <scope>NUCLEOTIDE SEQUENCE [LARGE SCALE GENOMIC DNA]</scope>
</reference>
<protein>
    <recommendedName>
        <fullName evidence="3">Nose resistant-to-fluoxetine protein N-terminal domain-containing protein</fullName>
    </recommendedName>
</protein>
<evidence type="ECO:0000313" key="4">
    <source>
        <dbReference type="EMBL" id="CAL1268680.1"/>
    </source>
</evidence>
<feature type="domain" description="Nose resistant-to-fluoxetine protein N-terminal" evidence="3">
    <location>
        <begin position="79"/>
        <end position="231"/>
    </location>
</feature>
<dbReference type="AlphaFoldDB" id="A0AAV1ZAE7"/>
<dbReference type="InterPro" id="IPR006621">
    <property type="entry name" value="Nose-resist-to-fluoxetine_N"/>
</dbReference>
<keyword evidence="1" id="KW-0812">Transmembrane</keyword>
<accession>A0AAV1ZAE7</accession>
<keyword evidence="1" id="KW-0472">Membrane</keyword>
<feature type="transmembrane region" description="Helical" evidence="1">
    <location>
        <begin position="311"/>
        <end position="330"/>
    </location>
</feature>
<dbReference type="SMART" id="SM00703">
    <property type="entry name" value="NRF"/>
    <property type="match status" value="1"/>
</dbReference>
<keyword evidence="5" id="KW-1185">Reference proteome</keyword>
<sequence length="371" mass="41517">MLQKTFLLSVLVLVFTCILCHVDPKKKNTTARADHSLSSYDLARPDLHLYESYLKNFTNNAVKKTLPILYKMIENINISASCLSSLMKYAVSLKEIKVWAIKMLDSTAKIPSGIFEGTVTEFGAFDQCLAILVKNKKGFEDFRGQYCSVEATPSLGPRPKDLNIAKKSHIDSNESIMKEIESKIFAFYQLTHRFGICVPSTCSANDMQMLGTQVVNPLNYGIRVVSCLVSEEIQVETIHIVVLSIIAVLIILLFIGTAMESYVNRRKQSNGKPTTPSVPHQILMAFSISSNAQKLFSLESKTNEMKSLHGIRALSMTWVILGHTYIWINFQALTKSSAVSSWLNDIEFEVILNGWLSVSSFIFLSGLLTTY</sequence>
<feature type="transmembrane region" description="Helical" evidence="1">
    <location>
        <begin position="238"/>
        <end position="259"/>
    </location>
</feature>
<keyword evidence="2" id="KW-0732">Signal</keyword>
<comment type="caution">
    <text evidence="4">The sequence shown here is derived from an EMBL/GenBank/DDBJ whole genome shotgun (WGS) entry which is preliminary data.</text>
</comment>
<feature type="signal peptide" evidence="2">
    <location>
        <begin position="1"/>
        <end position="20"/>
    </location>
</feature>
<feature type="non-terminal residue" evidence="4">
    <location>
        <position position="371"/>
    </location>
</feature>
<feature type="transmembrane region" description="Helical" evidence="1">
    <location>
        <begin position="350"/>
        <end position="369"/>
    </location>
</feature>
<organism evidence="4 5">
    <name type="scientific">Larinioides sclopetarius</name>
    <dbReference type="NCBI Taxonomy" id="280406"/>
    <lineage>
        <taxon>Eukaryota</taxon>
        <taxon>Metazoa</taxon>
        <taxon>Ecdysozoa</taxon>
        <taxon>Arthropoda</taxon>
        <taxon>Chelicerata</taxon>
        <taxon>Arachnida</taxon>
        <taxon>Araneae</taxon>
        <taxon>Araneomorphae</taxon>
        <taxon>Entelegynae</taxon>
        <taxon>Araneoidea</taxon>
        <taxon>Araneidae</taxon>
        <taxon>Larinioides</taxon>
    </lineage>
</organism>
<dbReference type="PANTHER" id="PTHR11161">
    <property type="entry name" value="O-ACYLTRANSFERASE"/>
    <property type="match status" value="1"/>
</dbReference>
<dbReference type="PANTHER" id="PTHR11161:SF0">
    <property type="entry name" value="O-ACYLTRANSFERASE LIKE PROTEIN"/>
    <property type="match status" value="1"/>
</dbReference>
<keyword evidence="1" id="KW-1133">Transmembrane helix</keyword>
<evidence type="ECO:0000256" key="1">
    <source>
        <dbReference type="SAM" id="Phobius"/>
    </source>
</evidence>
<evidence type="ECO:0000313" key="5">
    <source>
        <dbReference type="Proteomes" id="UP001497382"/>
    </source>
</evidence>
<gene>
    <name evidence="4" type="ORF">LARSCL_LOCUS4312</name>
</gene>
<dbReference type="InterPro" id="IPR052728">
    <property type="entry name" value="O2_lipid_transport_reg"/>
</dbReference>
<evidence type="ECO:0000256" key="2">
    <source>
        <dbReference type="SAM" id="SignalP"/>
    </source>
</evidence>
<name>A0AAV1ZAE7_9ARAC</name>
<evidence type="ECO:0000259" key="3">
    <source>
        <dbReference type="SMART" id="SM00703"/>
    </source>
</evidence>
<feature type="chain" id="PRO_5043483315" description="Nose resistant-to-fluoxetine protein N-terminal domain-containing protein" evidence="2">
    <location>
        <begin position="21"/>
        <end position="371"/>
    </location>
</feature>
<proteinExistence type="predicted"/>
<dbReference type="Pfam" id="PF20146">
    <property type="entry name" value="NRF"/>
    <property type="match status" value="1"/>
</dbReference>
<dbReference type="Proteomes" id="UP001497382">
    <property type="component" value="Unassembled WGS sequence"/>
</dbReference>
<dbReference type="EMBL" id="CAXIEN010000035">
    <property type="protein sequence ID" value="CAL1268680.1"/>
    <property type="molecule type" value="Genomic_DNA"/>
</dbReference>